<protein>
    <submittedName>
        <fullName evidence="7">Uncharacterized protein</fullName>
    </submittedName>
</protein>
<dbReference type="Pfam" id="PF00176">
    <property type="entry name" value="SNF2-rel_dom"/>
    <property type="match status" value="1"/>
</dbReference>
<evidence type="ECO:0000259" key="5">
    <source>
        <dbReference type="PROSITE" id="PS51192"/>
    </source>
</evidence>
<feature type="domain" description="SWIM-type" evidence="4">
    <location>
        <begin position="54"/>
        <end position="90"/>
    </location>
</feature>
<dbReference type="InterPro" id="IPR000330">
    <property type="entry name" value="SNF2_N"/>
</dbReference>
<dbReference type="AlphaFoldDB" id="V5WMZ2"/>
<dbReference type="PROSITE" id="PS51192">
    <property type="entry name" value="HELICASE_ATP_BIND_1"/>
    <property type="match status" value="1"/>
</dbReference>
<feature type="compositionally biased region" description="Basic and acidic residues" evidence="3">
    <location>
        <begin position="137"/>
        <end position="158"/>
    </location>
</feature>
<dbReference type="HOGENOM" id="CLU_272005_0_0_12"/>
<dbReference type="SUPFAM" id="SSF52540">
    <property type="entry name" value="P-loop containing nucleoside triphosphate hydrolases"/>
    <property type="match status" value="2"/>
</dbReference>
<dbReference type="GO" id="GO:0005524">
    <property type="term" value="F:ATP binding"/>
    <property type="evidence" value="ECO:0007669"/>
    <property type="project" value="InterPro"/>
</dbReference>
<sequence length="1189" mass="133481">MNNHTLLHIIRSQFFSPQIWKRGEDYARLGKVKEYYRKPDGVQFRVAGSAAVPYTVFIHSSIEEGNFHANCNCPYGDTCKHMAAAIITAFQEDLFLNGTQSSESDEGAEPDVHDDGGLSDHPVVRMLDSMISFSSRLDPKNEGDHSGDAPRAAEHEPGEFGGEQGRQPRKQYFPCILLDNRRGKIDGRPTSSVNSFRSGWFLDIYGQYIKQDGTPGAYIRWNPNMKLRAGAQSHLLLYQIINQAMNTEDRRFDVSGWLRTLFDEHTNGRSSPRLIFPIQRGFQELKVSSPDSIRIEFIEDGEVSFPTLAVDRSGIPDFGNSQRVYTSSISFLSADGRVISRCPRRFVSVIYAGPDLFFLDALNGVLYESDSLGSSPAVSSSQLPGKEDGQVDEDSAPEKSPVDSLRNMYTGEILQLISSTSVGYREAAIELLKEKLKSLSSLKDIVHIHGPVPLTSLPSARPEFRLYVDLGFSLTMRPTVKYDSGELAPMAKRKPWVEFSGEQGELRMIPDYEAEADFEMRAERIADGLGALVEFRSGDECYNFDGVPPGELMEQIVNEFLPDIDRGDTKLFINRKPVYSGGSIQIEVTSGIDWLGLHARLRGTDPEQSGRPEADRLSRFEVDGLWNLLKSRGAYRLIDTRRIRAWQKLRELDLEGDSQASDESEVRIHPLDAEAGDYIRTLLEENGQSGSSTKGPEQGFLNSILSMAEKAEWAFSTTDTPGAAGFRAELRPYQQTGLAWLRFLKNIGAGGILADDMGLGKTIQAIGILADYREQNDRRAALVLAPVSTLGNWEREIGRFLPDETVHLHAGSARASQLPGCGTILCSYQTMLRDMEMFTAREFCLNILDEGQQFKNSRTKLHRALKEITASQRLILSGTPVENSLMDLWSLMEIANPGLLWKRDRFKRRFVSKSAGDAAIGELQRRIRPFFLRRTKEEIALDLPEKEELLITVRRGTQEKKFYRKLEQACRQKVLEIMASMEAHEAGIAILQTLIHLRQAAIAPQLVGGPEVSAKLDLLVEKLQEASGEGHSVLVFSQFVKVLRLISTRLDARGMDYAYLDGSLSAARRNEQIKSFQEDENKQIFLLSLRAGGVGINLTEADYVCIVDPWWNPAVESQAIDRSHRIGQTRRVLAMRFIVEDSIEERVRQLQEQKRKLTEEIFGSGESLFSNLDREEILWLFRSSAGESD</sequence>
<dbReference type="GO" id="GO:0016787">
    <property type="term" value="F:hydrolase activity"/>
    <property type="evidence" value="ECO:0007669"/>
    <property type="project" value="UniProtKB-KW"/>
</dbReference>
<evidence type="ECO:0000259" key="4">
    <source>
        <dbReference type="PROSITE" id="PS50966"/>
    </source>
</evidence>
<dbReference type="InterPro" id="IPR038718">
    <property type="entry name" value="SNF2-like_sf"/>
</dbReference>
<dbReference type="InterPro" id="IPR049730">
    <property type="entry name" value="SNF2/RAD54-like_C"/>
</dbReference>
<evidence type="ECO:0000313" key="8">
    <source>
        <dbReference type="Proteomes" id="UP000018680"/>
    </source>
</evidence>
<dbReference type="EMBL" id="CP006939">
    <property type="protein sequence ID" value="AHC16529.1"/>
    <property type="molecule type" value="Genomic_DNA"/>
</dbReference>
<dbReference type="RefSeq" id="WP_024269425.1">
    <property type="nucleotide sequence ID" value="NC_023035.1"/>
</dbReference>
<dbReference type="PROSITE" id="PS50966">
    <property type="entry name" value="ZF_SWIM"/>
    <property type="match status" value="1"/>
</dbReference>
<dbReference type="InterPro" id="IPR014001">
    <property type="entry name" value="Helicase_ATP-bd"/>
</dbReference>
<dbReference type="GO" id="GO:0008270">
    <property type="term" value="F:zinc ion binding"/>
    <property type="evidence" value="ECO:0007669"/>
    <property type="project" value="UniProtKB-KW"/>
</dbReference>
<dbReference type="Pfam" id="PF00271">
    <property type="entry name" value="Helicase_C"/>
    <property type="match status" value="1"/>
</dbReference>
<dbReference type="STRING" id="1307761.L21SP2_3189"/>
<feature type="region of interest" description="Disordered" evidence="3">
    <location>
        <begin position="135"/>
        <end position="167"/>
    </location>
</feature>
<organism evidence="7 8">
    <name type="scientific">Salinispira pacifica</name>
    <dbReference type="NCBI Taxonomy" id="1307761"/>
    <lineage>
        <taxon>Bacteria</taxon>
        <taxon>Pseudomonadati</taxon>
        <taxon>Spirochaetota</taxon>
        <taxon>Spirochaetia</taxon>
        <taxon>Spirochaetales</taxon>
        <taxon>Spirochaetaceae</taxon>
        <taxon>Salinispira</taxon>
    </lineage>
</organism>
<dbReference type="InterPro" id="IPR027417">
    <property type="entry name" value="P-loop_NTPase"/>
</dbReference>
<keyword evidence="8" id="KW-1185">Reference proteome</keyword>
<keyword evidence="2" id="KW-0862">Zinc</keyword>
<dbReference type="InterPro" id="IPR001650">
    <property type="entry name" value="Helicase_C-like"/>
</dbReference>
<feature type="region of interest" description="Disordered" evidence="3">
    <location>
        <begin position="99"/>
        <end position="119"/>
    </location>
</feature>
<dbReference type="PANTHER" id="PTHR10799">
    <property type="entry name" value="SNF2/RAD54 HELICASE FAMILY"/>
    <property type="match status" value="1"/>
</dbReference>
<evidence type="ECO:0000256" key="1">
    <source>
        <dbReference type="ARBA" id="ARBA00022801"/>
    </source>
</evidence>
<evidence type="ECO:0000259" key="6">
    <source>
        <dbReference type="PROSITE" id="PS51194"/>
    </source>
</evidence>
<dbReference type="KEGG" id="slr:L21SP2_3189"/>
<dbReference type="eggNOG" id="COG0553">
    <property type="taxonomic scope" value="Bacteria"/>
</dbReference>
<reference evidence="7 8" key="1">
    <citation type="journal article" date="2015" name="Stand. Genomic Sci.">
        <title>Complete genome sequence and description of Salinispira pacifica gen. nov., sp. nov., a novel spirochaete isolated form a hypersaline microbial mat.</title>
        <authorList>
            <person name="Ben Hania W."/>
            <person name="Joseph M."/>
            <person name="Schumann P."/>
            <person name="Bunk B."/>
            <person name="Fiebig A."/>
            <person name="Sproer C."/>
            <person name="Klenk H.P."/>
            <person name="Fardeau M.L."/>
            <person name="Spring S."/>
        </authorList>
    </citation>
    <scope>NUCLEOTIDE SEQUENCE [LARGE SCALE GENOMIC DNA]</scope>
    <source>
        <strain evidence="7 8">L21-RPul-D2</strain>
    </source>
</reference>
<dbReference type="Gene3D" id="3.40.50.10810">
    <property type="entry name" value="Tandem AAA-ATPase domain"/>
    <property type="match status" value="1"/>
</dbReference>
<dbReference type="Gene3D" id="3.40.50.300">
    <property type="entry name" value="P-loop containing nucleotide triphosphate hydrolases"/>
    <property type="match status" value="1"/>
</dbReference>
<dbReference type="PROSITE" id="PS51194">
    <property type="entry name" value="HELICASE_CTER"/>
    <property type="match status" value="1"/>
</dbReference>
<dbReference type="SMART" id="SM00490">
    <property type="entry name" value="HELICc"/>
    <property type="match status" value="1"/>
</dbReference>
<gene>
    <name evidence="7" type="ORF">L21SP2_3189</name>
</gene>
<dbReference type="SMART" id="SM00487">
    <property type="entry name" value="DEXDc"/>
    <property type="match status" value="1"/>
</dbReference>
<dbReference type="InterPro" id="IPR007527">
    <property type="entry name" value="Znf_SWIM"/>
</dbReference>
<feature type="compositionally biased region" description="Polar residues" evidence="3">
    <location>
        <begin position="374"/>
        <end position="383"/>
    </location>
</feature>
<evidence type="ECO:0000256" key="3">
    <source>
        <dbReference type="SAM" id="MobiDB-lite"/>
    </source>
</evidence>
<evidence type="ECO:0000313" key="7">
    <source>
        <dbReference type="EMBL" id="AHC16529.1"/>
    </source>
</evidence>
<keyword evidence="1" id="KW-0378">Hydrolase</keyword>
<evidence type="ECO:0000256" key="2">
    <source>
        <dbReference type="PROSITE-ProRule" id="PRU00325"/>
    </source>
</evidence>
<dbReference type="CDD" id="cd18793">
    <property type="entry name" value="SF2_C_SNF"/>
    <property type="match status" value="1"/>
</dbReference>
<name>V5WMZ2_9SPIO</name>
<dbReference type="OrthoDB" id="9814088at2"/>
<accession>V5WMZ2</accession>
<keyword evidence="2" id="KW-0479">Metal-binding</keyword>
<dbReference type="Proteomes" id="UP000018680">
    <property type="component" value="Chromosome"/>
</dbReference>
<feature type="domain" description="Helicase C-terminal" evidence="6">
    <location>
        <begin position="1015"/>
        <end position="1169"/>
    </location>
</feature>
<dbReference type="Pfam" id="PF04434">
    <property type="entry name" value="SWIM"/>
    <property type="match status" value="1"/>
</dbReference>
<feature type="domain" description="Helicase ATP-binding" evidence="5">
    <location>
        <begin position="742"/>
        <end position="898"/>
    </location>
</feature>
<proteinExistence type="predicted"/>
<dbReference type="PATRIC" id="fig|1307761.3.peg.3177"/>
<keyword evidence="2" id="KW-0863">Zinc-finger</keyword>
<feature type="region of interest" description="Disordered" evidence="3">
    <location>
        <begin position="374"/>
        <end position="403"/>
    </location>
</feature>